<reference evidence="1 2" key="1">
    <citation type="submission" date="2016-10" db="EMBL/GenBank/DDBJ databases">
        <authorList>
            <person name="de Groot N.N."/>
        </authorList>
    </citation>
    <scope>NUCLEOTIDE SEQUENCE [LARGE SCALE GENOMIC DNA]</scope>
    <source>
        <strain evidence="1 2">DSM 24677</strain>
    </source>
</reference>
<gene>
    <name evidence="1" type="ORF">SAMN05444486_101374</name>
</gene>
<dbReference type="AlphaFoldDB" id="A0A1H3HEJ4"/>
<evidence type="ECO:0008006" key="3">
    <source>
        <dbReference type="Google" id="ProtNLM"/>
    </source>
</evidence>
<protein>
    <recommendedName>
        <fullName evidence="3">DinB superfamily protein</fullName>
    </recommendedName>
</protein>
<sequence>MAAAHNKSELMKVTAKEWDRIYPLLKDLPEELAVLPDEEGFSIKDVVVHRAHWIGLFLRCYHDGWETLDALFPKKSYRRSDLKRYSLALRQREKDVSWPEALARLDAAQEELVALIDTLSDAQLYGGPMAGSHNSWSTGRWAEAAGPSHLRLALKYVRKRLRDMKQ</sequence>
<dbReference type="Pfam" id="PF08020">
    <property type="entry name" value="DUF1706"/>
    <property type="match status" value="1"/>
</dbReference>
<dbReference type="InterPro" id="IPR034660">
    <property type="entry name" value="DinB/YfiT-like"/>
</dbReference>
<organism evidence="1 2">
    <name type="scientific">Lentibacter algarum</name>
    <dbReference type="NCBI Taxonomy" id="576131"/>
    <lineage>
        <taxon>Bacteria</taxon>
        <taxon>Pseudomonadati</taxon>
        <taxon>Pseudomonadota</taxon>
        <taxon>Alphaproteobacteria</taxon>
        <taxon>Rhodobacterales</taxon>
        <taxon>Roseobacteraceae</taxon>
        <taxon>Lentibacter</taxon>
    </lineage>
</organism>
<evidence type="ECO:0000313" key="1">
    <source>
        <dbReference type="EMBL" id="SDY13645.1"/>
    </source>
</evidence>
<keyword evidence="2" id="KW-1185">Reference proteome</keyword>
<dbReference type="InterPro" id="IPR012550">
    <property type="entry name" value="DUF1706"/>
</dbReference>
<dbReference type="PANTHER" id="PTHR40658">
    <property type="match status" value="1"/>
</dbReference>
<dbReference type="Proteomes" id="UP000199026">
    <property type="component" value="Unassembled WGS sequence"/>
</dbReference>
<dbReference type="STRING" id="576131.SAMN05444486_101374"/>
<dbReference type="PANTHER" id="PTHR40658:SF4">
    <property type="entry name" value="HYPOTHETICAL CYTOSOLIC PROTEIN"/>
    <property type="match status" value="1"/>
</dbReference>
<evidence type="ECO:0000313" key="2">
    <source>
        <dbReference type="Proteomes" id="UP000199026"/>
    </source>
</evidence>
<dbReference type="EMBL" id="FNPR01000001">
    <property type="protein sequence ID" value="SDY13645.1"/>
    <property type="molecule type" value="Genomic_DNA"/>
</dbReference>
<proteinExistence type="predicted"/>
<accession>A0A1H3HEJ4</accession>
<dbReference type="OrthoDB" id="5347938at2"/>
<dbReference type="RefSeq" id="WP_089887375.1">
    <property type="nucleotide sequence ID" value="NZ_CALJFH010000016.1"/>
</dbReference>
<dbReference type="GeneID" id="78123179"/>
<name>A0A1H3HEJ4_9RHOB</name>
<dbReference type="SUPFAM" id="SSF109854">
    <property type="entry name" value="DinB/YfiT-like putative metalloenzymes"/>
    <property type="match status" value="1"/>
</dbReference>
<dbReference type="Gene3D" id="1.20.120.450">
    <property type="entry name" value="dinb family like domain"/>
    <property type="match status" value="1"/>
</dbReference>